<keyword evidence="2" id="KW-0805">Transcription regulation</keyword>
<evidence type="ECO:0000256" key="2">
    <source>
        <dbReference type="ARBA" id="ARBA00023015"/>
    </source>
</evidence>
<proteinExistence type="inferred from homology"/>
<dbReference type="Proteomes" id="UP000516437">
    <property type="component" value="Chromosome 4"/>
</dbReference>
<dbReference type="PROSITE" id="PS50985">
    <property type="entry name" value="GRAS"/>
    <property type="match status" value="1"/>
</dbReference>
<dbReference type="AlphaFoldDB" id="A0A6A1VXX9"/>
<name>A0A6A1VXX9_9ROSI</name>
<sequence length="111" mass="12404">MSPCFKLGFMAANLEILEATIDEKSDNGNKIHVIDFDVGQGDQYVQLLHVLSARQNGKPFAVKITAVADPKGGCQGRIMWKKQCCPPHVYAIINEFLDRAIRASYKAIRIR</sequence>
<organism evidence="6 7">
    <name type="scientific">Morella rubra</name>
    <name type="common">Chinese bayberry</name>
    <dbReference type="NCBI Taxonomy" id="262757"/>
    <lineage>
        <taxon>Eukaryota</taxon>
        <taxon>Viridiplantae</taxon>
        <taxon>Streptophyta</taxon>
        <taxon>Embryophyta</taxon>
        <taxon>Tracheophyta</taxon>
        <taxon>Spermatophyta</taxon>
        <taxon>Magnoliopsida</taxon>
        <taxon>eudicotyledons</taxon>
        <taxon>Gunneridae</taxon>
        <taxon>Pentapetalae</taxon>
        <taxon>rosids</taxon>
        <taxon>fabids</taxon>
        <taxon>Fagales</taxon>
        <taxon>Myricaceae</taxon>
        <taxon>Morella</taxon>
    </lineage>
</organism>
<keyword evidence="7" id="KW-1185">Reference proteome</keyword>
<evidence type="ECO:0000256" key="5">
    <source>
        <dbReference type="PROSITE-ProRule" id="PRU01191"/>
    </source>
</evidence>
<feature type="short sequence motif" description="VHIID" evidence="5">
    <location>
        <begin position="31"/>
        <end position="35"/>
    </location>
</feature>
<dbReference type="GO" id="GO:0005634">
    <property type="term" value="C:nucleus"/>
    <property type="evidence" value="ECO:0007669"/>
    <property type="project" value="UniProtKB-SubCell"/>
</dbReference>
<evidence type="ECO:0000256" key="3">
    <source>
        <dbReference type="ARBA" id="ARBA00023163"/>
    </source>
</evidence>
<protein>
    <submittedName>
        <fullName evidence="6">Scarecrow-like protein 8</fullName>
    </submittedName>
</protein>
<keyword evidence="4" id="KW-0539">Nucleus</keyword>
<keyword evidence="3" id="KW-0804">Transcription</keyword>
<comment type="caution">
    <text evidence="6">The sequence shown here is derived from an EMBL/GenBank/DDBJ whole genome shotgun (WGS) entry which is preliminary data.</text>
</comment>
<dbReference type="OrthoDB" id="1738830at2759"/>
<comment type="subcellular location">
    <subcellularLocation>
        <location evidence="1">Nucleus</location>
    </subcellularLocation>
</comment>
<evidence type="ECO:0000256" key="1">
    <source>
        <dbReference type="ARBA" id="ARBA00004123"/>
    </source>
</evidence>
<dbReference type="PANTHER" id="PTHR31636">
    <property type="entry name" value="OSJNBA0084A10.13 PROTEIN-RELATED"/>
    <property type="match status" value="1"/>
</dbReference>
<gene>
    <name evidence="6" type="ORF">CJ030_MR4G010559</name>
</gene>
<reference evidence="6 7" key="1">
    <citation type="journal article" date="2019" name="Plant Biotechnol. J.">
        <title>The red bayberry genome and genetic basis of sex determination.</title>
        <authorList>
            <person name="Jia H.M."/>
            <person name="Jia H.J."/>
            <person name="Cai Q.L."/>
            <person name="Wang Y."/>
            <person name="Zhao H.B."/>
            <person name="Yang W.F."/>
            <person name="Wang G.Y."/>
            <person name="Li Y.H."/>
            <person name="Zhan D.L."/>
            <person name="Shen Y.T."/>
            <person name="Niu Q.F."/>
            <person name="Chang L."/>
            <person name="Qiu J."/>
            <person name="Zhao L."/>
            <person name="Xie H.B."/>
            <person name="Fu W.Y."/>
            <person name="Jin J."/>
            <person name="Li X.W."/>
            <person name="Jiao Y."/>
            <person name="Zhou C.C."/>
            <person name="Tu T."/>
            <person name="Chai C.Y."/>
            <person name="Gao J.L."/>
            <person name="Fan L.J."/>
            <person name="van de Weg E."/>
            <person name="Wang J.Y."/>
            <person name="Gao Z.S."/>
        </authorList>
    </citation>
    <scope>NUCLEOTIDE SEQUENCE [LARGE SCALE GENOMIC DNA]</scope>
    <source>
        <tissue evidence="6">Leaves</tissue>
    </source>
</reference>
<dbReference type="EMBL" id="RXIC02000022">
    <property type="protein sequence ID" value="KAB1215430.1"/>
    <property type="molecule type" value="Genomic_DNA"/>
</dbReference>
<dbReference type="InterPro" id="IPR005202">
    <property type="entry name" value="TF_GRAS"/>
</dbReference>
<accession>A0A6A1VXX9</accession>
<comment type="caution">
    <text evidence="5">Lacks conserved residue(s) required for the propagation of feature annotation.</text>
</comment>
<comment type="similarity">
    <text evidence="5">Belongs to the GRAS family.</text>
</comment>
<evidence type="ECO:0000313" key="7">
    <source>
        <dbReference type="Proteomes" id="UP000516437"/>
    </source>
</evidence>
<dbReference type="Pfam" id="PF03514">
    <property type="entry name" value="GRAS"/>
    <property type="match status" value="1"/>
</dbReference>
<evidence type="ECO:0000256" key="4">
    <source>
        <dbReference type="ARBA" id="ARBA00023242"/>
    </source>
</evidence>
<evidence type="ECO:0000313" key="6">
    <source>
        <dbReference type="EMBL" id="KAB1215430.1"/>
    </source>
</evidence>